<evidence type="ECO:0000256" key="1">
    <source>
        <dbReference type="SAM" id="Phobius"/>
    </source>
</evidence>
<dbReference type="AlphaFoldDB" id="G0USQ8"/>
<keyword evidence="1" id="KW-1133">Transmembrane helix</keyword>
<keyword evidence="1" id="KW-0472">Membrane</keyword>
<name>G0USQ8_TRYCI</name>
<sequence length="130" mass="15153">MHLRCNLFSPAFILFYFVIRTFRLFISALTRGVLQSPFPQSMFRAFFLSFLWLEARFSFLLLSFFSGCSSLSCVLYESFDGVEVVKMRRRHSVHVYLPCFCFQDSCFPYLLPTFSCPTFSSSLPSCCSHH</sequence>
<gene>
    <name evidence="2" type="ORF">TCIL3000_8_6480</name>
</gene>
<dbReference type="EMBL" id="HE575321">
    <property type="protein sequence ID" value="CCC92421.1"/>
    <property type="molecule type" value="Genomic_DNA"/>
</dbReference>
<evidence type="ECO:0000313" key="2">
    <source>
        <dbReference type="EMBL" id="CCC92421.1"/>
    </source>
</evidence>
<organism evidence="2">
    <name type="scientific">Trypanosoma congolense (strain IL3000)</name>
    <dbReference type="NCBI Taxonomy" id="1068625"/>
    <lineage>
        <taxon>Eukaryota</taxon>
        <taxon>Discoba</taxon>
        <taxon>Euglenozoa</taxon>
        <taxon>Kinetoplastea</taxon>
        <taxon>Metakinetoplastina</taxon>
        <taxon>Trypanosomatida</taxon>
        <taxon>Trypanosomatidae</taxon>
        <taxon>Trypanosoma</taxon>
        <taxon>Nannomonas</taxon>
    </lineage>
</organism>
<proteinExistence type="predicted"/>
<accession>G0USQ8</accession>
<feature type="transmembrane region" description="Helical" evidence="1">
    <location>
        <begin position="12"/>
        <end position="34"/>
    </location>
</feature>
<reference evidence="2" key="1">
    <citation type="journal article" date="2012" name="Proc. Natl. Acad. Sci. U.S.A.">
        <title>Antigenic diversity is generated by distinct evolutionary mechanisms in African trypanosome species.</title>
        <authorList>
            <person name="Jackson A.P."/>
            <person name="Berry A."/>
            <person name="Aslett M."/>
            <person name="Allison H.C."/>
            <person name="Burton P."/>
            <person name="Vavrova-Anderson J."/>
            <person name="Brown R."/>
            <person name="Browne H."/>
            <person name="Corton N."/>
            <person name="Hauser H."/>
            <person name="Gamble J."/>
            <person name="Gilderthorp R."/>
            <person name="Marcello L."/>
            <person name="McQuillan J."/>
            <person name="Otto T.D."/>
            <person name="Quail M.A."/>
            <person name="Sanders M.J."/>
            <person name="van Tonder A."/>
            <person name="Ginger M.L."/>
            <person name="Field M.C."/>
            <person name="Barry J.D."/>
            <person name="Hertz-Fowler C."/>
            <person name="Berriman M."/>
        </authorList>
    </citation>
    <scope>NUCLEOTIDE SEQUENCE</scope>
    <source>
        <strain evidence="2">IL3000</strain>
    </source>
</reference>
<protein>
    <submittedName>
        <fullName evidence="2">Uncharacterized protein</fullName>
    </submittedName>
</protein>
<keyword evidence="1" id="KW-0812">Transmembrane</keyword>